<evidence type="ECO:0000313" key="11">
    <source>
        <dbReference type="Proteomes" id="UP000192760"/>
    </source>
</evidence>
<evidence type="ECO:0000256" key="7">
    <source>
        <dbReference type="ARBA" id="ARBA00023239"/>
    </source>
</evidence>
<feature type="domain" description="Enolase C-terminal TIM barrel" evidence="8">
    <location>
        <begin position="1"/>
        <end position="110"/>
    </location>
</feature>
<dbReference type="EC" id="4.2.1.11" evidence="3"/>
<evidence type="ECO:0000256" key="5">
    <source>
        <dbReference type="ARBA" id="ARBA00022525"/>
    </source>
</evidence>
<proteinExistence type="inferred from homology"/>
<dbReference type="EMBL" id="MVHW01000008">
    <property type="protein sequence ID" value="ORB06770.1"/>
    <property type="molecule type" value="Genomic_DNA"/>
</dbReference>
<dbReference type="InterPro" id="IPR000941">
    <property type="entry name" value="Enolase"/>
</dbReference>
<dbReference type="InterPro" id="IPR036849">
    <property type="entry name" value="Enolase-like_C_sf"/>
</dbReference>
<dbReference type="UniPathway" id="UPA00109">
    <property type="reaction ID" value="UER00187"/>
</dbReference>
<dbReference type="RefSeq" id="WP_372510025.1">
    <property type="nucleotide sequence ID" value="NZ_AP022590.1"/>
</dbReference>
<dbReference type="Proteomes" id="UP000192760">
    <property type="component" value="Unassembled WGS sequence"/>
</dbReference>
<dbReference type="InterPro" id="IPR020810">
    <property type="entry name" value="Enolase_C"/>
</dbReference>
<gene>
    <name evidence="10" type="ORF">BST30_10200</name>
    <name evidence="9" type="ORF">MMAN_39390</name>
</gene>
<protein>
    <recommendedName>
        <fullName evidence="4">Enolase</fullName>
        <ecNumber evidence="3">4.2.1.11</ecNumber>
    </recommendedName>
</protein>
<keyword evidence="5" id="KW-0964">Secreted</keyword>
<evidence type="ECO:0000256" key="1">
    <source>
        <dbReference type="ARBA" id="ARBA00005031"/>
    </source>
</evidence>
<evidence type="ECO:0000313" key="10">
    <source>
        <dbReference type="EMBL" id="ORB06770.1"/>
    </source>
</evidence>
<dbReference type="SMART" id="SM01192">
    <property type="entry name" value="Enolase_C"/>
    <property type="match status" value="1"/>
</dbReference>
<dbReference type="SUPFAM" id="SSF51604">
    <property type="entry name" value="Enolase C-terminal domain-like"/>
    <property type="match status" value="1"/>
</dbReference>
<comment type="similarity">
    <text evidence="2">Belongs to the enolase family.</text>
</comment>
<name>A0A1X0FZQ7_MYCNT</name>
<dbReference type="Proteomes" id="UP000465812">
    <property type="component" value="Chromosome"/>
</dbReference>
<dbReference type="PANTHER" id="PTHR11902">
    <property type="entry name" value="ENOLASE"/>
    <property type="match status" value="1"/>
</dbReference>
<evidence type="ECO:0000256" key="2">
    <source>
        <dbReference type="ARBA" id="ARBA00009604"/>
    </source>
</evidence>
<comment type="pathway">
    <text evidence="1">Carbohydrate degradation; glycolysis; pyruvate from D-glyceraldehyde 3-phosphate: step 4/5.</text>
</comment>
<dbReference type="EMBL" id="AP022590">
    <property type="protein sequence ID" value="BBY39805.1"/>
    <property type="molecule type" value="Genomic_DNA"/>
</dbReference>
<evidence type="ECO:0000259" key="8">
    <source>
        <dbReference type="SMART" id="SM01192"/>
    </source>
</evidence>
<dbReference type="Pfam" id="PF00113">
    <property type="entry name" value="Enolase_C"/>
    <property type="match status" value="1"/>
</dbReference>
<dbReference type="GO" id="GO:0004634">
    <property type="term" value="F:phosphopyruvate hydratase activity"/>
    <property type="evidence" value="ECO:0007669"/>
    <property type="project" value="UniProtKB-EC"/>
</dbReference>
<dbReference type="STRING" id="560555.BST30_10200"/>
<dbReference type="GO" id="GO:0006096">
    <property type="term" value="P:glycolytic process"/>
    <property type="evidence" value="ECO:0007669"/>
    <property type="project" value="UniProtKB-UniPathway"/>
</dbReference>
<dbReference type="Gene3D" id="3.20.20.120">
    <property type="entry name" value="Enolase-like C-terminal domain"/>
    <property type="match status" value="1"/>
</dbReference>
<evidence type="ECO:0000256" key="6">
    <source>
        <dbReference type="ARBA" id="ARBA00023152"/>
    </source>
</evidence>
<keyword evidence="6" id="KW-0324">Glycolysis</keyword>
<evidence type="ECO:0000313" key="9">
    <source>
        <dbReference type="EMBL" id="BBY39805.1"/>
    </source>
</evidence>
<reference evidence="10 11" key="1">
    <citation type="submission" date="2017-02" db="EMBL/GenBank/DDBJ databases">
        <title>The new phylogeny of genus Mycobacterium.</title>
        <authorList>
            <person name="Tortoli E."/>
            <person name="Trovato A."/>
            <person name="Cirillo D.M."/>
        </authorList>
    </citation>
    <scope>NUCLEOTIDE SEQUENCE [LARGE SCALE GENOMIC DNA]</scope>
    <source>
        <strain evidence="10 11">DSM 45255</strain>
    </source>
</reference>
<dbReference type="GO" id="GO:0000287">
    <property type="term" value="F:magnesium ion binding"/>
    <property type="evidence" value="ECO:0007669"/>
    <property type="project" value="InterPro"/>
</dbReference>
<reference evidence="9" key="3">
    <citation type="submission" date="2020-02" db="EMBL/GenBank/DDBJ databases">
        <authorList>
            <person name="Matsumoto Y."/>
            <person name="Motooka D."/>
            <person name="Nakamura S."/>
        </authorList>
    </citation>
    <scope>NUCLEOTIDE SEQUENCE</scope>
    <source>
        <strain evidence="9">JCM 18113</strain>
    </source>
</reference>
<keyword evidence="12" id="KW-1185">Reference proteome</keyword>
<evidence type="ECO:0000256" key="4">
    <source>
        <dbReference type="ARBA" id="ARBA00017068"/>
    </source>
</evidence>
<evidence type="ECO:0000256" key="3">
    <source>
        <dbReference type="ARBA" id="ARBA00012058"/>
    </source>
</evidence>
<reference evidence="9 12" key="2">
    <citation type="journal article" date="2019" name="Emerg. Microbes Infect.">
        <title>Comprehensive subspecies identification of 175 nontuberculous mycobacteria species based on 7547 genomic profiles.</title>
        <authorList>
            <person name="Matsumoto Y."/>
            <person name="Kinjo T."/>
            <person name="Motooka D."/>
            <person name="Nabeya D."/>
            <person name="Jung N."/>
            <person name="Uechi K."/>
            <person name="Horii T."/>
            <person name="Iida T."/>
            <person name="Fujita J."/>
            <person name="Nakamura S."/>
        </authorList>
    </citation>
    <scope>NUCLEOTIDE SEQUENCE [LARGE SCALE GENOMIC DNA]</scope>
    <source>
        <strain evidence="9 12">JCM 18113</strain>
    </source>
</reference>
<keyword evidence="7" id="KW-0456">Lyase</keyword>
<dbReference type="PANTHER" id="PTHR11902:SF1">
    <property type="entry name" value="ENOLASE"/>
    <property type="match status" value="1"/>
</dbReference>
<accession>A0A1X0FZQ7</accession>
<organism evidence="10 11">
    <name type="scientific">Mycobacterium mantenii</name>
    <dbReference type="NCBI Taxonomy" id="560555"/>
    <lineage>
        <taxon>Bacteria</taxon>
        <taxon>Bacillati</taxon>
        <taxon>Actinomycetota</taxon>
        <taxon>Actinomycetes</taxon>
        <taxon>Mycobacteriales</taxon>
        <taxon>Mycobacteriaceae</taxon>
        <taxon>Mycobacterium</taxon>
        <taxon>Mycobacterium avium complex (MAC)</taxon>
    </lineage>
</organism>
<dbReference type="GO" id="GO:0000015">
    <property type="term" value="C:phosphopyruvate hydratase complex"/>
    <property type="evidence" value="ECO:0007669"/>
    <property type="project" value="InterPro"/>
</dbReference>
<sequence length="111" mass="12362">MELRDGDVTRYGGRGVGQAVSHVREFHRNNRYEVGGHSLSSEEMIDRYAQMVDEFPIWSIEDGMGESDTSGWRALTERLGESIQLVGWMFVAVLASGMLRPADHQLGFGSA</sequence>
<evidence type="ECO:0000313" key="12">
    <source>
        <dbReference type="Proteomes" id="UP000465812"/>
    </source>
</evidence>
<dbReference type="AlphaFoldDB" id="A0A1X0FZQ7"/>